<accession>A0AAC9XKF2</accession>
<protein>
    <submittedName>
        <fullName evidence="1">Uncharacterized protein</fullName>
    </submittedName>
</protein>
<proteinExistence type="predicted"/>
<organism evidence="1 2">
    <name type="scientific">Brachyspira hampsonii</name>
    <dbReference type="NCBI Taxonomy" id="1287055"/>
    <lineage>
        <taxon>Bacteria</taxon>
        <taxon>Pseudomonadati</taxon>
        <taxon>Spirochaetota</taxon>
        <taxon>Spirochaetia</taxon>
        <taxon>Brachyspirales</taxon>
        <taxon>Brachyspiraceae</taxon>
        <taxon>Brachyspira</taxon>
    </lineage>
</organism>
<sequence length="76" mass="8792">MYKQFESKIIVGINDNKRFFSCADDCKHIGVNEAGVTYCKYWFHAIAKKSNRLIPLDNCVMSTLFPDYNIHDAERG</sequence>
<evidence type="ECO:0000313" key="2">
    <source>
        <dbReference type="Proteomes" id="UP000264880"/>
    </source>
</evidence>
<dbReference type="EMBL" id="CP019914">
    <property type="protein sequence ID" value="ASJ21762.1"/>
    <property type="molecule type" value="Genomic_DNA"/>
</dbReference>
<keyword evidence="2" id="KW-1185">Reference proteome</keyword>
<dbReference type="RefSeq" id="WP_008728120.1">
    <property type="nucleotide sequence ID" value="NZ_CP019914.1"/>
</dbReference>
<dbReference type="AlphaFoldDB" id="A0AAC9XKF2"/>
<dbReference type="Proteomes" id="UP000264880">
    <property type="component" value="Chromosome"/>
</dbReference>
<gene>
    <name evidence="1" type="ORF">BHAMNSH16_08950</name>
</gene>
<dbReference type="KEGG" id="bhp:BHAMNSH16_08950"/>
<name>A0AAC9XKF2_9SPIR</name>
<reference evidence="1 2" key="1">
    <citation type="submission" date="2017-02" db="EMBL/GenBank/DDBJ databases">
        <title>Complete genome sequence of Brachyspira hampsonii genomovar I strain NSH-16 (ATCC BAA-2463).</title>
        <authorList>
            <person name="Mirajkar N.S."/>
            <person name="Gebhart C.J."/>
        </authorList>
    </citation>
    <scope>NUCLEOTIDE SEQUENCE [LARGE SCALE GENOMIC DNA]</scope>
    <source>
        <strain evidence="1 2">NSH-16</strain>
    </source>
</reference>
<evidence type="ECO:0000313" key="1">
    <source>
        <dbReference type="EMBL" id="ASJ21762.1"/>
    </source>
</evidence>